<evidence type="ECO:0000256" key="1">
    <source>
        <dbReference type="ARBA" id="ARBA00022714"/>
    </source>
</evidence>
<dbReference type="SUPFAM" id="SSF50022">
    <property type="entry name" value="ISP domain"/>
    <property type="match status" value="1"/>
</dbReference>
<evidence type="ECO:0000256" key="3">
    <source>
        <dbReference type="ARBA" id="ARBA00023004"/>
    </source>
</evidence>
<dbReference type="GO" id="GO:0046872">
    <property type="term" value="F:metal ion binding"/>
    <property type="evidence" value="ECO:0007669"/>
    <property type="project" value="UniProtKB-KW"/>
</dbReference>
<dbReference type="AlphaFoldDB" id="A0A501WA59"/>
<reference evidence="6 7" key="1">
    <citation type="submission" date="2019-06" db="EMBL/GenBank/DDBJ databases">
        <title>A novel bacterium of genus Marinomonas, isolated from coastal sand.</title>
        <authorList>
            <person name="Huang H."/>
            <person name="Mo K."/>
            <person name="Hu Y."/>
        </authorList>
    </citation>
    <scope>NUCLEOTIDE SEQUENCE [LARGE SCALE GENOMIC DNA]</scope>
    <source>
        <strain evidence="6 7">HB171799</strain>
    </source>
</reference>
<dbReference type="Proteomes" id="UP000315901">
    <property type="component" value="Unassembled WGS sequence"/>
</dbReference>
<evidence type="ECO:0000313" key="6">
    <source>
        <dbReference type="EMBL" id="TPE45682.1"/>
    </source>
</evidence>
<keyword evidence="3" id="KW-0408">Iron</keyword>
<gene>
    <name evidence="6" type="ORF">FJM67_16440</name>
</gene>
<dbReference type="Pfam" id="PF00355">
    <property type="entry name" value="Rieske"/>
    <property type="match status" value="1"/>
</dbReference>
<keyword evidence="1" id="KW-0001">2Fe-2S</keyword>
<dbReference type="Gene3D" id="2.102.10.10">
    <property type="entry name" value="Rieske [2Fe-2S] iron-sulphur domain"/>
    <property type="match status" value="1"/>
</dbReference>
<evidence type="ECO:0000256" key="2">
    <source>
        <dbReference type="ARBA" id="ARBA00022723"/>
    </source>
</evidence>
<dbReference type="EMBL" id="VFRR01000066">
    <property type="protein sequence ID" value="TPE45682.1"/>
    <property type="molecule type" value="Genomic_DNA"/>
</dbReference>
<organism evidence="6 7">
    <name type="scientific">Maribrevibacterium harenarium</name>
    <dbReference type="NCBI Taxonomy" id="2589817"/>
    <lineage>
        <taxon>Bacteria</taxon>
        <taxon>Pseudomonadati</taxon>
        <taxon>Pseudomonadota</taxon>
        <taxon>Gammaproteobacteria</taxon>
        <taxon>Oceanospirillales</taxon>
        <taxon>Oceanospirillaceae</taxon>
        <taxon>Maribrevibacterium</taxon>
    </lineage>
</organism>
<dbReference type="OrthoDB" id="9800167at2"/>
<dbReference type="InterPro" id="IPR036922">
    <property type="entry name" value="Rieske_2Fe-2S_sf"/>
</dbReference>
<evidence type="ECO:0000259" key="5">
    <source>
        <dbReference type="PROSITE" id="PS51296"/>
    </source>
</evidence>
<dbReference type="PROSITE" id="PS51296">
    <property type="entry name" value="RIESKE"/>
    <property type="match status" value="1"/>
</dbReference>
<dbReference type="CDD" id="cd03528">
    <property type="entry name" value="Rieske_RO_ferredoxin"/>
    <property type="match status" value="1"/>
</dbReference>
<protein>
    <submittedName>
        <fullName evidence="6">Non-heme iron oxygenase ferredoxin subunit</fullName>
    </submittedName>
</protein>
<feature type="domain" description="Rieske" evidence="5">
    <location>
        <begin position="23"/>
        <end position="119"/>
    </location>
</feature>
<evidence type="ECO:0000313" key="7">
    <source>
        <dbReference type="Proteomes" id="UP000315901"/>
    </source>
</evidence>
<dbReference type="InterPro" id="IPR017941">
    <property type="entry name" value="Rieske_2Fe-2S"/>
</dbReference>
<sequence length="123" mass="13578">MLIVKIYRHFGKTIKGGYLSDWIPICPLADIPLVGAKRFDHKGESYAIFRQSETALFATSGYCTHQRVHLADGEFDGDIITCPKHQGSFAVKSGCALGAPVFKDLQTFAVKLEDGMVYVKLPL</sequence>
<accession>A0A501WA59</accession>
<comment type="caution">
    <text evidence="6">The sequence shown here is derived from an EMBL/GenBank/DDBJ whole genome shotgun (WGS) entry which is preliminary data.</text>
</comment>
<keyword evidence="2" id="KW-0479">Metal-binding</keyword>
<keyword evidence="7" id="KW-1185">Reference proteome</keyword>
<keyword evidence="4" id="KW-0411">Iron-sulfur</keyword>
<name>A0A501WA59_9GAMM</name>
<evidence type="ECO:0000256" key="4">
    <source>
        <dbReference type="ARBA" id="ARBA00023014"/>
    </source>
</evidence>
<proteinExistence type="predicted"/>
<dbReference type="GO" id="GO:0051537">
    <property type="term" value="F:2 iron, 2 sulfur cluster binding"/>
    <property type="evidence" value="ECO:0007669"/>
    <property type="project" value="UniProtKB-KW"/>
</dbReference>